<evidence type="ECO:0000313" key="4">
    <source>
        <dbReference type="Proteomes" id="UP000622317"/>
    </source>
</evidence>
<dbReference type="EMBL" id="JACYFG010000036">
    <property type="protein sequence ID" value="MBD5780608.1"/>
    <property type="molecule type" value="Genomic_DNA"/>
</dbReference>
<comment type="caution">
    <text evidence="3">The sequence shown here is derived from an EMBL/GenBank/DDBJ whole genome shotgun (WGS) entry which is preliminary data.</text>
</comment>
<feature type="chain" id="PRO_5036712946" description="Secreted protein" evidence="2">
    <location>
        <begin position="22"/>
        <end position="132"/>
    </location>
</feature>
<evidence type="ECO:0008006" key="5">
    <source>
        <dbReference type="Google" id="ProtNLM"/>
    </source>
</evidence>
<gene>
    <name evidence="3" type="ORF">IEN85_13990</name>
</gene>
<reference evidence="3" key="1">
    <citation type="submission" date="2020-09" db="EMBL/GenBank/DDBJ databases">
        <title>Pelagicoccus enzymogenes sp. nov. with an EPS production, isolated from marine sediment.</title>
        <authorList>
            <person name="Feng X."/>
        </authorList>
    </citation>
    <scope>NUCLEOTIDE SEQUENCE</scope>
    <source>
        <strain evidence="3">NFK12</strain>
    </source>
</reference>
<evidence type="ECO:0000256" key="2">
    <source>
        <dbReference type="SAM" id="SignalP"/>
    </source>
</evidence>
<sequence length="132" mass="14214">MNWIRVTAVLLITAIFNPLCCCLDLSAEPLEQASPSAAAHSCCTASTEAKSGLGKHSQEECPHSSEKDSQINEGALAQDSLQKPHQPLVYTLPALPVLAAAPQSQTPRDNTRIRALQEPSSQRSLAYCVYLI</sequence>
<feature type="region of interest" description="Disordered" evidence="1">
    <location>
        <begin position="49"/>
        <end position="78"/>
    </location>
</feature>
<dbReference type="Proteomes" id="UP000622317">
    <property type="component" value="Unassembled WGS sequence"/>
</dbReference>
<evidence type="ECO:0000256" key="1">
    <source>
        <dbReference type="SAM" id="MobiDB-lite"/>
    </source>
</evidence>
<accession>A0A927F8U1</accession>
<proteinExistence type="predicted"/>
<keyword evidence="4" id="KW-1185">Reference proteome</keyword>
<protein>
    <recommendedName>
        <fullName evidence="5">Secreted protein</fullName>
    </recommendedName>
</protein>
<feature type="signal peptide" evidence="2">
    <location>
        <begin position="1"/>
        <end position="21"/>
    </location>
</feature>
<organism evidence="3 4">
    <name type="scientific">Pelagicoccus enzymogenes</name>
    <dbReference type="NCBI Taxonomy" id="2773457"/>
    <lineage>
        <taxon>Bacteria</taxon>
        <taxon>Pseudomonadati</taxon>
        <taxon>Verrucomicrobiota</taxon>
        <taxon>Opitutia</taxon>
        <taxon>Puniceicoccales</taxon>
        <taxon>Pelagicoccaceae</taxon>
        <taxon>Pelagicoccus</taxon>
    </lineage>
</organism>
<dbReference type="RefSeq" id="WP_191617704.1">
    <property type="nucleotide sequence ID" value="NZ_JACYFG010000036.1"/>
</dbReference>
<evidence type="ECO:0000313" key="3">
    <source>
        <dbReference type="EMBL" id="MBD5780608.1"/>
    </source>
</evidence>
<name>A0A927F8U1_9BACT</name>
<feature type="compositionally biased region" description="Basic and acidic residues" evidence="1">
    <location>
        <begin position="56"/>
        <end position="70"/>
    </location>
</feature>
<keyword evidence="2" id="KW-0732">Signal</keyword>
<dbReference type="AlphaFoldDB" id="A0A927F8U1"/>